<dbReference type="AlphaFoldDB" id="A0A517YLY4"/>
<dbReference type="PANTHER" id="PTHR43489">
    <property type="entry name" value="ISOMERASE"/>
    <property type="match status" value="1"/>
</dbReference>
<dbReference type="KEGG" id="aagg:ETAA8_63910"/>
<dbReference type="OrthoDB" id="9782669at2"/>
<evidence type="ECO:0000259" key="2">
    <source>
        <dbReference type="Pfam" id="PF01261"/>
    </source>
</evidence>
<dbReference type="InterPro" id="IPR013022">
    <property type="entry name" value="Xyl_isomerase-like_TIM-brl"/>
</dbReference>
<evidence type="ECO:0000256" key="1">
    <source>
        <dbReference type="ARBA" id="ARBA00023235"/>
    </source>
</evidence>
<protein>
    <submittedName>
        <fullName evidence="3">D-tagatose 3-epimerase</fullName>
        <ecNumber evidence="3">5.3.1.-</ecNumber>
    </submittedName>
</protein>
<organism evidence="3 4">
    <name type="scientific">Anatilimnocola aggregata</name>
    <dbReference type="NCBI Taxonomy" id="2528021"/>
    <lineage>
        <taxon>Bacteria</taxon>
        <taxon>Pseudomonadati</taxon>
        <taxon>Planctomycetota</taxon>
        <taxon>Planctomycetia</taxon>
        <taxon>Pirellulales</taxon>
        <taxon>Pirellulaceae</taxon>
        <taxon>Anatilimnocola</taxon>
    </lineage>
</organism>
<dbReference type="SUPFAM" id="SSF51658">
    <property type="entry name" value="Xylose isomerase-like"/>
    <property type="match status" value="1"/>
</dbReference>
<reference evidence="3 4" key="1">
    <citation type="submission" date="2019-02" db="EMBL/GenBank/DDBJ databases">
        <title>Deep-cultivation of Planctomycetes and their phenomic and genomic characterization uncovers novel biology.</title>
        <authorList>
            <person name="Wiegand S."/>
            <person name="Jogler M."/>
            <person name="Boedeker C."/>
            <person name="Pinto D."/>
            <person name="Vollmers J."/>
            <person name="Rivas-Marin E."/>
            <person name="Kohn T."/>
            <person name="Peeters S.H."/>
            <person name="Heuer A."/>
            <person name="Rast P."/>
            <person name="Oberbeckmann S."/>
            <person name="Bunk B."/>
            <person name="Jeske O."/>
            <person name="Meyerdierks A."/>
            <person name="Storesund J.E."/>
            <person name="Kallscheuer N."/>
            <person name="Luecker S."/>
            <person name="Lage O.M."/>
            <person name="Pohl T."/>
            <person name="Merkel B.J."/>
            <person name="Hornburger P."/>
            <person name="Mueller R.-W."/>
            <person name="Bruemmer F."/>
            <person name="Labrenz M."/>
            <person name="Spormann A.M."/>
            <person name="Op den Camp H."/>
            <person name="Overmann J."/>
            <person name="Amann R."/>
            <person name="Jetten M.S.M."/>
            <person name="Mascher T."/>
            <person name="Medema M.H."/>
            <person name="Devos D.P."/>
            <person name="Kaster A.-K."/>
            <person name="Ovreas L."/>
            <person name="Rohde M."/>
            <person name="Galperin M.Y."/>
            <person name="Jogler C."/>
        </authorList>
    </citation>
    <scope>NUCLEOTIDE SEQUENCE [LARGE SCALE GENOMIC DNA]</scope>
    <source>
        <strain evidence="3 4">ETA_A8</strain>
    </source>
</reference>
<feature type="domain" description="Xylose isomerase-like TIM barrel" evidence="2">
    <location>
        <begin position="80"/>
        <end position="326"/>
    </location>
</feature>
<dbReference type="EC" id="5.3.1.-" evidence="3"/>
<evidence type="ECO:0000313" key="3">
    <source>
        <dbReference type="EMBL" id="QDU31238.1"/>
    </source>
</evidence>
<dbReference type="GO" id="GO:0016853">
    <property type="term" value="F:isomerase activity"/>
    <property type="evidence" value="ECO:0007669"/>
    <property type="project" value="UniProtKB-KW"/>
</dbReference>
<keyword evidence="1 3" id="KW-0413">Isomerase</keyword>
<dbReference type="InterPro" id="IPR036237">
    <property type="entry name" value="Xyl_isomerase-like_sf"/>
</dbReference>
<evidence type="ECO:0000313" key="4">
    <source>
        <dbReference type="Proteomes" id="UP000315017"/>
    </source>
</evidence>
<dbReference type="InterPro" id="IPR050417">
    <property type="entry name" value="Sugar_Epim/Isomerase"/>
</dbReference>
<dbReference type="PANTHER" id="PTHR43489:SF7">
    <property type="entry name" value="3-DEHYDRO-D-GULOSIDE 4-EPIMERASE-RELATED"/>
    <property type="match status" value="1"/>
</dbReference>
<proteinExistence type="predicted"/>
<dbReference type="EMBL" id="CP036274">
    <property type="protein sequence ID" value="QDU31238.1"/>
    <property type="molecule type" value="Genomic_DNA"/>
</dbReference>
<dbReference type="Proteomes" id="UP000315017">
    <property type="component" value="Chromosome"/>
</dbReference>
<keyword evidence="4" id="KW-1185">Reference proteome</keyword>
<gene>
    <name evidence="3" type="ORF">ETAA8_63910</name>
</gene>
<dbReference type="Pfam" id="PF01261">
    <property type="entry name" value="AP_endonuc_2"/>
    <property type="match status" value="1"/>
</dbReference>
<dbReference type="Gene3D" id="3.20.20.150">
    <property type="entry name" value="Divalent-metal-dependent TIM barrel enzymes"/>
    <property type="match status" value="1"/>
</dbReference>
<accession>A0A517YLY4</accession>
<name>A0A517YLY4_9BACT</name>
<sequence>MSASPDHDSKSSLSRREVFAYSAAFGSSFLAAQGLLANEQGTTPVAAKNAKEPTKRYDMKKSINLWALPYPQKMTLTECFQLCKDAGFEAVEVNYALEGDLSPETSPAQIKAIGEQARKLGLEISGVCSFLFWPYAFTHEDPARRKKGTELALKMIEAARLLGSENLLCVPGSVYAPWIPDEPPVPHDVALERATAGVKAMLPAAEKNQVYINIENIFANGFLHSPQEMNQFVDSFHSKWVKVHFDTGNIMQYHFPEHWIPMLGKRIQNIHLKEYSKKVHEFNLNAFRLLLDGTTNWPAVLAALDDTGYRGYLTFEYFNPFPHWPEAIVYHTSDAMDRMLGRKG</sequence>
<dbReference type="RefSeq" id="WP_145098036.1">
    <property type="nucleotide sequence ID" value="NZ_CP036274.1"/>
</dbReference>